<keyword evidence="3" id="KW-1185">Reference proteome</keyword>
<sequence>MGEIAVGVSGAGPATERAVRWAAERAAALGSPLRLVHVVDSAIEATGDALGSAAEELLDEALPTPELGIERRVVAGAPVIALVDKVAKRKPASDGSMT</sequence>
<name>A0ABY4BZI3_9MICO</name>
<protein>
    <submittedName>
        <fullName evidence="2">Universal stress protein</fullName>
    </submittedName>
</protein>
<dbReference type="Proteomes" id="UP000832097">
    <property type="component" value="Chromosome"/>
</dbReference>
<dbReference type="Pfam" id="PF00582">
    <property type="entry name" value="Usp"/>
    <property type="match status" value="1"/>
</dbReference>
<accession>A0ABY4BZI3</accession>
<dbReference type="CDD" id="cd00293">
    <property type="entry name" value="USP-like"/>
    <property type="match status" value="1"/>
</dbReference>
<evidence type="ECO:0000313" key="2">
    <source>
        <dbReference type="EMBL" id="UOE44319.1"/>
    </source>
</evidence>
<dbReference type="EMBL" id="CP094528">
    <property type="protein sequence ID" value="UOE44319.1"/>
    <property type="molecule type" value="Genomic_DNA"/>
</dbReference>
<proteinExistence type="predicted"/>
<reference evidence="2 3" key="1">
    <citation type="submission" date="2022-03" db="EMBL/GenBank/DDBJ databases">
        <title>Mucilaginibacter sp. isolated from the gut of Protaetia brevitarsis seulensis larvae.</title>
        <authorList>
            <person name="Won M."/>
            <person name="Kim S.-J."/>
            <person name="Kwon S.-W."/>
        </authorList>
    </citation>
    <scope>NUCLEOTIDE SEQUENCE [LARGE SCALE GENOMIC DNA]</scope>
    <source>
        <strain evidence="2 3">CFWR-12</strain>
    </source>
</reference>
<dbReference type="InterPro" id="IPR006016">
    <property type="entry name" value="UspA"/>
</dbReference>
<gene>
    <name evidence="2" type="ORF">MTO99_00550</name>
</gene>
<feature type="domain" description="UspA" evidence="1">
    <location>
        <begin position="4"/>
        <end position="64"/>
    </location>
</feature>
<organism evidence="2 3">
    <name type="scientific">Agromyces larvae</name>
    <dbReference type="NCBI Taxonomy" id="2929802"/>
    <lineage>
        <taxon>Bacteria</taxon>
        <taxon>Bacillati</taxon>
        <taxon>Actinomycetota</taxon>
        <taxon>Actinomycetes</taxon>
        <taxon>Micrococcales</taxon>
        <taxon>Microbacteriaceae</taxon>
        <taxon>Agromyces</taxon>
    </lineage>
</organism>
<dbReference type="InterPro" id="IPR014729">
    <property type="entry name" value="Rossmann-like_a/b/a_fold"/>
</dbReference>
<dbReference type="RefSeq" id="WP_243556026.1">
    <property type="nucleotide sequence ID" value="NZ_CP094528.1"/>
</dbReference>
<evidence type="ECO:0000313" key="3">
    <source>
        <dbReference type="Proteomes" id="UP000832097"/>
    </source>
</evidence>
<dbReference type="Gene3D" id="3.40.50.620">
    <property type="entry name" value="HUPs"/>
    <property type="match status" value="1"/>
</dbReference>
<evidence type="ECO:0000259" key="1">
    <source>
        <dbReference type="Pfam" id="PF00582"/>
    </source>
</evidence>
<dbReference type="SUPFAM" id="SSF52402">
    <property type="entry name" value="Adenine nucleotide alpha hydrolases-like"/>
    <property type="match status" value="1"/>
</dbReference>